<gene>
    <name evidence="1" type="ORF">HII17_03090</name>
</gene>
<reference evidence="1 2" key="1">
    <citation type="submission" date="2020-04" db="EMBL/GenBank/DDBJ databases">
        <title>Thalassotalea sp. M1531, isolated from the surface of marine red alga.</title>
        <authorList>
            <person name="Pang L."/>
            <person name="Lu D.-C."/>
        </authorList>
    </citation>
    <scope>NUCLEOTIDE SEQUENCE [LARGE SCALE GENOMIC DNA]</scope>
    <source>
        <strain evidence="1 2">M1531</strain>
    </source>
</reference>
<name>A0A7Y0LA92_9GAMM</name>
<dbReference type="AlphaFoldDB" id="A0A7Y0LA92"/>
<organism evidence="1 2">
    <name type="scientific">Thalassotalea algicola</name>
    <dbReference type="NCBI Taxonomy" id="2716224"/>
    <lineage>
        <taxon>Bacteria</taxon>
        <taxon>Pseudomonadati</taxon>
        <taxon>Pseudomonadota</taxon>
        <taxon>Gammaproteobacteria</taxon>
        <taxon>Alteromonadales</taxon>
        <taxon>Colwelliaceae</taxon>
        <taxon>Thalassotalea</taxon>
    </lineage>
</organism>
<dbReference type="Gene3D" id="3.40.109.10">
    <property type="entry name" value="NADH Oxidase"/>
    <property type="match status" value="1"/>
</dbReference>
<dbReference type="RefSeq" id="WP_169073836.1">
    <property type="nucleotide sequence ID" value="NZ_JABBXH010000001.1"/>
</dbReference>
<dbReference type="Proteomes" id="UP000568664">
    <property type="component" value="Unassembled WGS sequence"/>
</dbReference>
<dbReference type="InterPro" id="IPR000415">
    <property type="entry name" value="Nitroreductase-like"/>
</dbReference>
<sequence length="347" mass="39106">MLTQQQQAEIVQAAIFAPSADNSQPFKFNWQSDNELSLYIDKTRSGKASDNRFVLSDIALGAIIENTCLKAAALNFSAEVDYLPNTSNEYHVADISFSPADNIDSTDKSLATVIESRCTDRRFPFKGPIAPEAIDKLNQSTQAYSAGIKWFTDKNSIKQVLPVIQKAESVRFKSETLHQELFSTVHFDNPSVEEGMPIEVLAIEKPAQPMFKLMKKWSVMNFFNKIGAYAMLGIRSVRIPILFSPALALITIKDNDRISVIEGGRALQRFWLQATLENLSIQPYAAPGIFSLGFINCESQFKKNLQHVSSLMKEQVENGYGLMFFRIGKHSKVHNRTHRRPMESFKL</sequence>
<protein>
    <recommendedName>
        <fullName evidence="3">Nitroreductase domain-containing protein</fullName>
    </recommendedName>
</protein>
<evidence type="ECO:0000313" key="1">
    <source>
        <dbReference type="EMBL" id="NMP30539.1"/>
    </source>
</evidence>
<dbReference type="Gene3D" id="3.40.109.30">
    <property type="entry name" value="putative nitroreductase (tm1586), domain 2"/>
    <property type="match status" value="1"/>
</dbReference>
<evidence type="ECO:0000313" key="2">
    <source>
        <dbReference type="Proteomes" id="UP000568664"/>
    </source>
</evidence>
<evidence type="ECO:0008006" key="3">
    <source>
        <dbReference type="Google" id="ProtNLM"/>
    </source>
</evidence>
<accession>A0A7Y0LA92</accession>
<dbReference type="SUPFAM" id="SSF55469">
    <property type="entry name" value="FMN-dependent nitroreductase-like"/>
    <property type="match status" value="2"/>
</dbReference>
<keyword evidence="2" id="KW-1185">Reference proteome</keyword>
<comment type="caution">
    <text evidence="1">The sequence shown here is derived from an EMBL/GenBank/DDBJ whole genome shotgun (WGS) entry which is preliminary data.</text>
</comment>
<dbReference type="GO" id="GO:0016491">
    <property type="term" value="F:oxidoreductase activity"/>
    <property type="evidence" value="ECO:0007669"/>
    <property type="project" value="InterPro"/>
</dbReference>
<dbReference type="EMBL" id="JABBXH010000001">
    <property type="protein sequence ID" value="NMP30539.1"/>
    <property type="molecule type" value="Genomic_DNA"/>
</dbReference>
<proteinExistence type="predicted"/>